<protein>
    <submittedName>
        <fullName evidence="1">Uncharacterized protein</fullName>
    </submittedName>
</protein>
<reference evidence="1 2" key="1">
    <citation type="journal article" date="2021" name="Sci. Rep.">
        <title>Chromosome anchoring in Senegalese sole (Solea senegalensis) reveals sex-associated markers and genome rearrangements in flatfish.</title>
        <authorList>
            <person name="Guerrero-Cozar I."/>
            <person name="Gomez-Garrido J."/>
            <person name="Berbel C."/>
            <person name="Martinez-Blanch J.F."/>
            <person name="Alioto T."/>
            <person name="Claros M.G."/>
            <person name="Gagnaire P.A."/>
            <person name="Manchado M."/>
        </authorList>
    </citation>
    <scope>NUCLEOTIDE SEQUENCE [LARGE SCALE GENOMIC DNA]</scope>
    <source>
        <strain evidence="1">Sse05_10M</strain>
    </source>
</reference>
<dbReference type="Proteomes" id="UP000693946">
    <property type="component" value="Linkage Group LG7"/>
</dbReference>
<accession>A0AAV6Q797</accession>
<organism evidence="1 2">
    <name type="scientific">Solea senegalensis</name>
    <name type="common">Senegalese sole</name>
    <dbReference type="NCBI Taxonomy" id="28829"/>
    <lineage>
        <taxon>Eukaryota</taxon>
        <taxon>Metazoa</taxon>
        <taxon>Chordata</taxon>
        <taxon>Craniata</taxon>
        <taxon>Vertebrata</taxon>
        <taxon>Euteleostomi</taxon>
        <taxon>Actinopterygii</taxon>
        <taxon>Neopterygii</taxon>
        <taxon>Teleostei</taxon>
        <taxon>Neoteleostei</taxon>
        <taxon>Acanthomorphata</taxon>
        <taxon>Carangaria</taxon>
        <taxon>Pleuronectiformes</taxon>
        <taxon>Pleuronectoidei</taxon>
        <taxon>Soleidae</taxon>
        <taxon>Solea</taxon>
    </lineage>
</organism>
<keyword evidence="2" id="KW-1185">Reference proteome</keyword>
<dbReference type="EMBL" id="JAGKHQ010000019">
    <property type="protein sequence ID" value="KAG7483113.1"/>
    <property type="molecule type" value="Genomic_DNA"/>
</dbReference>
<evidence type="ECO:0000313" key="1">
    <source>
        <dbReference type="EMBL" id="KAG7483113.1"/>
    </source>
</evidence>
<comment type="caution">
    <text evidence="1">The sequence shown here is derived from an EMBL/GenBank/DDBJ whole genome shotgun (WGS) entry which is preliminary data.</text>
</comment>
<dbReference type="AlphaFoldDB" id="A0AAV6Q797"/>
<evidence type="ECO:0000313" key="2">
    <source>
        <dbReference type="Proteomes" id="UP000693946"/>
    </source>
</evidence>
<gene>
    <name evidence="1" type="ORF">JOB18_039570</name>
</gene>
<proteinExistence type="predicted"/>
<name>A0AAV6Q797_SOLSE</name>
<sequence length="53" mass="5506">MEAQSGLVASLSPAENHALATLTTVPVPVYQCVHTLLCTAGALVLSEDAAVRW</sequence>